<evidence type="ECO:0000256" key="8">
    <source>
        <dbReference type="ARBA" id="ARBA00023242"/>
    </source>
</evidence>
<comment type="subcellular location">
    <subcellularLocation>
        <location evidence="1">Nucleus</location>
    </subcellularLocation>
</comment>
<keyword evidence="7" id="KW-0804">Transcription</keyword>
<dbReference type="InterPro" id="IPR036915">
    <property type="entry name" value="Cyclin-like_sf"/>
</dbReference>
<dbReference type="EMBL" id="KZ678135">
    <property type="protein sequence ID" value="PSN66931.1"/>
    <property type="molecule type" value="Genomic_DNA"/>
</dbReference>
<dbReference type="GO" id="GO:0000995">
    <property type="term" value="F:RNA polymerase III general transcription initiation factor activity"/>
    <property type="evidence" value="ECO:0007669"/>
    <property type="project" value="TreeGrafter"/>
</dbReference>
<feature type="region of interest" description="Disordered" evidence="9">
    <location>
        <begin position="338"/>
        <end position="427"/>
    </location>
</feature>
<feature type="compositionally biased region" description="Low complexity" evidence="9">
    <location>
        <begin position="1"/>
        <end position="18"/>
    </location>
</feature>
<dbReference type="GO" id="GO:0001006">
    <property type="term" value="F:RNA polymerase III type 3 promoter sequence-specific DNA binding"/>
    <property type="evidence" value="ECO:0007669"/>
    <property type="project" value="TreeGrafter"/>
</dbReference>
<evidence type="ECO:0000256" key="6">
    <source>
        <dbReference type="ARBA" id="ARBA00023015"/>
    </source>
</evidence>
<feature type="compositionally biased region" description="Low complexity" evidence="9">
    <location>
        <begin position="647"/>
        <end position="665"/>
    </location>
</feature>
<evidence type="ECO:0000256" key="5">
    <source>
        <dbReference type="ARBA" id="ARBA00022833"/>
    </source>
</evidence>
<keyword evidence="13" id="KW-1185">Reference proteome</keyword>
<evidence type="ECO:0000259" key="10">
    <source>
        <dbReference type="Pfam" id="PF00382"/>
    </source>
</evidence>
<dbReference type="FunFam" id="1.10.472.10:FF:000002">
    <property type="entry name" value="Transcription factor IIIB 90 kDa subunit"/>
    <property type="match status" value="1"/>
</dbReference>
<evidence type="ECO:0000256" key="4">
    <source>
        <dbReference type="ARBA" id="ARBA00022771"/>
    </source>
</evidence>
<dbReference type="GO" id="GO:0000126">
    <property type="term" value="C:transcription factor TFIIIB complex"/>
    <property type="evidence" value="ECO:0007669"/>
    <property type="project" value="TreeGrafter"/>
</dbReference>
<dbReference type="GO" id="GO:0005634">
    <property type="term" value="C:nucleus"/>
    <property type="evidence" value="ECO:0007669"/>
    <property type="project" value="UniProtKB-SubCell"/>
</dbReference>
<gene>
    <name evidence="12" type="ORF">BS50DRAFT_552720</name>
</gene>
<dbReference type="Pfam" id="PF00382">
    <property type="entry name" value="TFIIB"/>
    <property type="match status" value="2"/>
</dbReference>
<accession>A0A2T2NNB5</accession>
<evidence type="ECO:0000256" key="3">
    <source>
        <dbReference type="ARBA" id="ARBA00022723"/>
    </source>
</evidence>
<feature type="region of interest" description="Disordered" evidence="9">
    <location>
        <begin position="628"/>
        <end position="712"/>
    </location>
</feature>
<dbReference type="Pfam" id="PF07741">
    <property type="entry name" value="BRF1"/>
    <property type="match status" value="1"/>
</dbReference>
<evidence type="ECO:0000313" key="13">
    <source>
        <dbReference type="Proteomes" id="UP000240883"/>
    </source>
</evidence>
<dbReference type="GO" id="GO:0097550">
    <property type="term" value="C:transcription preinitiation complex"/>
    <property type="evidence" value="ECO:0007669"/>
    <property type="project" value="TreeGrafter"/>
</dbReference>
<keyword evidence="4" id="KW-0863">Zinc-finger</keyword>
<dbReference type="PANTHER" id="PTHR11618:SF4">
    <property type="entry name" value="TRANSCRIPTION FACTOR IIIB 90 KDA SUBUNIT"/>
    <property type="match status" value="1"/>
</dbReference>
<keyword evidence="6" id="KW-0805">Transcription regulation</keyword>
<dbReference type="Gene3D" id="1.20.5.650">
    <property type="entry name" value="Single helix bin"/>
    <property type="match status" value="1"/>
</dbReference>
<dbReference type="AlphaFoldDB" id="A0A2T2NNB5"/>
<dbReference type="SUPFAM" id="SSF47954">
    <property type="entry name" value="Cyclin-like"/>
    <property type="match status" value="2"/>
</dbReference>
<dbReference type="Proteomes" id="UP000240883">
    <property type="component" value="Unassembled WGS sequence"/>
</dbReference>
<feature type="region of interest" description="Disordered" evidence="9">
    <location>
        <begin position="569"/>
        <end position="601"/>
    </location>
</feature>
<evidence type="ECO:0000259" key="11">
    <source>
        <dbReference type="Pfam" id="PF07741"/>
    </source>
</evidence>
<dbReference type="Gene3D" id="1.10.472.10">
    <property type="entry name" value="Cyclin-like"/>
    <property type="match status" value="2"/>
</dbReference>
<feature type="compositionally biased region" description="Low complexity" evidence="9">
    <location>
        <begin position="26"/>
        <end position="40"/>
    </location>
</feature>
<feature type="region of interest" description="Disordered" evidence="9">
    <location>
        <begin position="1"/>
        <end position="40"/>
    </location>
</feature>
<dbReference type="PANTHER" id="PTHR11618">
    <property type="entry name" value="TRANSCRIPTION INITIATION FACTOR IIB-RELATED"/>
    <property type="match status" value="1"/>
</dbReference>
<feature type="compositionally biased region" description="Basic residues" evidence="9">
    <location>
        <begin position="380"/>
        <end position="392"/>
    </location>
</feature>
<evidence type="ECO:0000256" key="7">
    <source>
        <dbReference type="ARBA" id="ARBA00023163"/>
    </source>
</evidence>
<evidence type="ECO:0000256" key="9">
    <source>
        <dbReference type="SAM" id="MobiDB-lite"/>
    </source>
</evidence>
<organism evidence="12 13">
    <name type="scientific">Corynespora cassiicola Philippines</name>
    <dbReference type="NCBI Taxonomy" id="1448308"/>
    <lineage>
        <taxon>Eukaryota</taxon>
        <taxon>Fungi</taxon>
        <taxon>Dikarya</taxon>
        <taxon>Ascomycota</taxon>
        <taxon>Pezizomycotina</taxon>
        <taxon>Dothideomycetes</taxon>
        <taxon>Pleosporomycetidae</taxon>
        <taxon>Pleosporales</taxon>
        <taxon>Corynesporascaceae</taxon>
        <taxon>Corynespora</taxon>
    </lineage>
</organism>
<reference evidence="12 13" key="1">
    <citation type="journal article" date="2018" name="Front. Microbiol.">
        <title>Genome-Wide Analysis of Corynespora cassiicola Leaf Fall Disease Putative Effectors.</title>
        <authorList>
            <person name="Lopez D."/>
            <person name="Ribeiro S."/>
            <person name="Label P."/>
            <person name="Fumanal B."/>
            <person name="Venisse J.S."/>
            <person name="Kohler A."/>
            <person name="de Oliveira R.R."/>
            <person name="Labutti K."/>
            <person name="Lipzen A."/>
            <person name="Lail K."/>
            <person name="Bauer D."/>
            <person name="Ohm R.A."/>
            <person name="Barry K.W."/>
            <person name="Spatafora J."/>
            <person name="Grigoriev I.V."/>
            <person name="Martin F.M."/>
            <person name="Pujade-Renaud V."/>
        </authorList>
    </citation>
    <scope>NUCLEOTIDE SEQUENCE [LARGE SCALE GENOMIC DNA]</scope>
    <source>
        <strain evidence="12 13">Philippines</strain>
    </source>
</reference>
<evidence type="ECO:0000256" key="1">
    <source>
        <dbReference type="ARBA" id="ARBA00004123"/>
    </source>
</evidence>
<dbReference type="GO" id="GO:0017025">
    <property type="term" value="F:TBP-class protein binding"/>
    <property type="evidence" value="ECO:0007669"/>
    <property type="project" value="InterPro"/>
</dbReference>
<feature type="compositionally biased region" description="Low complexity" evidence="9">
    <location>
        <begin position="401"/>
        <end position="410"/>
    </location>
</feature>
<dbReference type="InterPro" id="IPR000812">
    <property type="entry name" value="TFIIB"/>
</dbReference>
<feature type="domain" description="Transcription factor TFIIB cyclin-like" evidence="10">
    <location>
        <begin position="228"/>
        <end position="309"/>
    </location>
</feature>
<dbReference type="GO" id="GO:0070897">
    <property type="term" value="P:transcription preinitiation complex assembly"/>
    <property type="evidence" value="ECO:0007669"/>
    <property type="project" value="InterPro"/>
</dbReference>
<keyword evidence="8" id="KW-0539">Nucleus</keyword>
<feature type="domain" description="Brf1 TBP-binding" evidence="11">
    <location>
        <begin position="519"/>
        <end position="624"/>
    </location>
</feature>
<dbReference type="STRING" id="1448308.A0A2T2NNB5"/>
<sequence>MPGPVAVPRARPPRLASVNDKHTYRASQSQPASKPAAKPAQCCDDKQVEEVDGIMTCINCGAVASESQIVSDVMFGETASGAATVQGGFVGDDQRHANSMGGTMRGLAGQGSREHALMNGREEIRKLCAALNLRTLIEDQAFNMYKLAWTNSFIKGRRVRDVAAICIYFTSRRQPENTLLLMDLAERIQVNVWDLGASYTAYLKQMMFTDPALSDGSRSVQEIEPLMLKYCRKLEFGQYSHKVADDACKLLRRMNRDWIVQGRQPAGICGACIILAARMNNFRRTVREVVLVVRVADTTIHQRLHEYKRTPTSALTVDQFREFGHRVKTTTLPPSIYRRIEKEEREQELKRKATEEVESKLAENENAPGEEDEANSGTTTKRRSTPKKRKTNKGTSQAIEAGSSRASSQASRRDEDGFLVPDLPTLEIGDGTDLDALAASMGDVDAPTEPDTNDELEIEEDLEQEVEHYIQDWESTFKEIKDNHNHEVLLRADGIAQELAQKYRGNADISMDPELGNDEYEDDPDVANCVLNPEEVKMRDRVWTLANEDWLREQQRKLHIQALEEARGILPKPKKTRRRNQMGDGSVLGGQPAASPADAAQMMMKKRAKGFSTHINYEKLKDLFPGSATASEAGTDDAESTVPSSRQTTQAPATNPATPVAVPVVEEGDEDDDGEEYEEEYAEAEDEEFDDPQNYADDDDEGFGNETYDDDY</sequence>
<dbReference type="InterPro" id="IPR013150">
    <property type="entry name" value="TFIIB_cyclin"/>
</dbReference>
<dbReference type="GO" id="GO:0008270">
    <property type="term" value="F:zinc ion binding"/>
    <property type="evidence" value="ECO:0007669"/>
    <property type="project" value="UniProtKB-KW"/>
</dbReference>
<protein>
    <recommendedName>
        <fullName evidence="14">BRF1-domain-containing protein</fullName>
    </recommendedName>
</protein>
<keyword evidence="5" id="KW-0862">Zinc</keyword>
<keyword evidence="3" id="KW-0479">Metal-binding</keyword>
<evidence type="ECO:0000313" key="12">
    <source>
        <dbReference type="EMBL" id="PSN66931.1"/>
    </source>
</evidence>
<feature type="domain" description="Transcription factor TFIIB cyclin-like" evidence="10">
    <location>
        <begin position="114"/>
        <end position="204"/>
    </location>
</feature>
<name>A0A2T2NNB5_CORCC</name>
<comment type="similarity">
    <text evidence="2">Belongs to the TFIIB family.</text>
</comment>
<evidence type="ECO:0000256" key="2">
    <source>
        <dbReference type="ARBA" id="ARBA00010857"/>
    </source>
</evidence>
<evidence type="ECO:0008006" key="14">
    <source>
        <dbReference type="Google" id="ProtNLM"/>
    </source>
</evidence>
<feature type="compositionally biased region" description="Acidic residues" evidence="9">
    <location>
        <begin position="666"/>
        <end position="712"/>
    </location>
</feature>
<dbReference type="OrthoDB" id="511529at2759"/>
<proteinExistence type="inferred from homology"/>
<dbReference type="InterPro" id="IPR011665">
    <property type="entry name" value="BRF1_TBP-bd_dom"/>
</dbReference>
<feature type="compositionally biased region" description="Basic and acidic residues" evidence="9">
    <location>
        <begin position="338"/>
        <end position="363"/>
    </location>
</feature>